<feature type="transmembrane region" description="Helical" evidence="1">
    <location>
        <begin position="218"/>
        <end position="237"/>
    </location>
</feature>
<keyword evidence="1" id="KW-1133">Transmembrane helix</keyword>
<keyword evidence="3" id="KW-1185">Reference proteome</keyword>
<evidence type="ECO:0000256" key="1">
    <source>
        <dbReference type="SAM" id="Phobius"/>
    </source>
</evidence>
<keyword evidence="1" id="KW-0472">Membrane</keyword>
<dbReference type="InterPro" id="IPR047928">
    <property type="entry name" value="Perm_prefix_1"/>
</dbReference>
<proteinExistence type="predicted"/>
<dbReference type="EMBL" id="JAUSWN010000025">
    <property type="protein sequence ID" value="MDQ0480682.1"/>
    <property type="molecule type" value="Genomic_DNA"/>
</dbReference>
<evidence type="ECO:0000313" key="2">
    <source>
        <dbReference type="EMBL" id="MDQ0480682.1"/>
    </source>
</evidence>
<accession>A0ABU0JU98</accession>
<feature type="transmembrane region" description="Helical" evidence="1">
    <location>
        <begin position="89"/>
        <end position="110"/>
    </location>
</feature>
<reference evidence="2 3" key="1">
    <citation type="submission" date="2023-07" db="EMBL/GenBank/DDBJ databases">
        <title>Genomic Encyclopedia of Type Strains, Phase IV (KMG-IV): sequencing the most valuable type-strain genomes for metagenomic binning, comparative biology and taxonomic classification.</title>
        <authorList>
            <person name="Goeker M."/>
        </authorList>
    </citation>
    <scope>NUCLEOTIDE SEQUENCE [LARGE SCALE GENOMIC DNA]</scope>
    <source>
        <strain evidence="2 3">DSM 1400</strain>
    </source>
</reference>
<comment type="caution">
    <text evidence="2">The sequence shown here is derived from an EMBL/GenBank/DDBJ whole genome shotgun (WGS) entry which is preliminary data.</text>
</comment>
<gene>
    <name evidence="2" type="ORF">QOZ93_002432</name>
</gene>
<protein>
    <submittedName>
        <fullName evidence="2">Uncharacterized protein</fullName>
    </submittedName>
</protein>
<feature type="transmembrane region" description="Helical" evidence="1">
    <location>
        <begin position="272"/>
        <end position="292"/>
    </location>
</feature>
<feature type="transmembrane region" description="Helical" evidence="1">
    <location>
        <begin position="116"/>
        <end position="135"/>
    </location>
</feature>
<keyword evidence="1" id="KW-0812">Transmembrane</keyword>
<organism evidence="2 3">
    <name type="scientific">Hathewaya limosa</name>
    <name type="common">Clostridium limosum</name>
    <dbReference type="NCBI Taxonomy" id="1536"/>
    <lineage>
        <taxon>Bacteria</taxon>
        <taxon>Bacillati</taxon>
        <taxon>Bacillota</taxon>
        <taxon>Clostridia</taxon>
        <taxon>Eubacteriales</taxon>
        <taxon>Clostridiaceae</taxon>
        <taxon>Hathewaya</taxon>
    </lineage>
</organism>
<sequence length="302" mass="35796">MREFEIYITNLLKKTNLPVGEREELKMELIQHLNDSKYDYMNEGLSEKQAIQKAIENFNKRDFLTEINGFVDSEKFNDFNLNYFIKMNLTLFISYLLMIVVSVALIKNTIGFNLSYFFIMTVILFLNYECAIMNFQSKKDIIKNMGIVAFSFFFIQKLFMIILAFMHKLLFDKRTVNIEYIRISKLNNLVVYLSILVVTMLLARYVDRDVKKKVTLSILDIGILCFSILLNIVYFLFPDRFYLLNFTISKLLNINVKSFSKNILYMNINNSIVIINIGLLMLLFFIVYKLYLRIIKTRIQHL</sequence>
<name>A0ABU0JU98_HATLI</name>
<feature type="transmembrane region" description="Helical" evidence="1">
    <location>
        <begin position="186"/>
        <end position="206"/>
    </location>
</feature>
<dbReference type="RefSeq" id="WP_307356766.1">
    <property type="nucleotide sequence ID" value="NZ_BAAACJ010000038.1"/>
</dbReference>
<evidence type="ECO:0000313" key="3">
    <source>
        <dbReference type="Proteomes" id="UP001224418"/>
    </source>
</evidence>
<feature type="transmembrane region" description="Helical" evidence="1">
    <location>
        <begin position="147"/>
        <end position="166"/>
    </location>
</feature>
<dbReference type="Proteomes" id="UP001224418">
    <property type="component" value="Unassembled WGS sequence"/>
</dbReference>
<dbReference type="NCBIfam" id="NF038403">
    <property type="entry name" value="perm_prefix_1"/>
    <property type="match status" value="1"/>
</dbReference>